<gene>
    <name evidence="1" type="ORF">PHISCL_06143</name>
</gene>
<proteinExistence type="predicted"/>
<protein>
    <submittedName>
        <fullName evidence="1">Uncharacterized protein</fullName>
    </submittedName>
</protein>
<evidence type="ECO:0000313" key="1">
    <source>
        <dbReference type="EMBL" id="RJE21510.1"/>
    </source>
</evidence>
<organism evidence="1 2">
    <name type="scientific">Aspergillus sclerotialis</name>
    <dbReference type="NCBI Taxonomy" id="2070753"/>
    <lineage>
        <taxon>Eukaryota</taxon>
        <taxon>Fungi</taxon>
        <taxon>Dikarya</taxon>
        <taxon>Ascomycota</taxon>
        <taxon>Pezizomycotina</taxon>
        <taxon>Eurotiomycetes</taxon>
        <taxon>Eurotiomycetidae</taxon>
        <taxon>Eurotiales</taxon>
        <taxon>Aspergillaceae</taxon>
        <taxon>Aspergillus</taxon>
        <taxon>Aspergillus subgen. Polypaecilum</taxon>
    </lineage>
</organism>
<dbReference type="STRING" id="2070753.A0A3A2ZFX6"/>
<accession>A0A3A2ZFX6</accession>
<keyword evidence="2" id="KW-1185">Reference proteome</keyword>
<dbReference type="OrthoDB" id="5357372at2759"/>
<dbReference type="EMBL" id="MVGC01000223">
    <property type="protein sequence ID" value="RJE21510.1"/>
    <property type="molecule type" value="Genomic_DNA"/>
</dbReference>
<dbReference type="AlphaFoldDB" id="A0A3A2ZFX6"/>
<comment type="caution">
    <text evidence="1">The sequence shown here is derived from an EMBL/GenBank/DDBJ whole genome shotgun (WGS) entry which is preliminary data.</text>
</comment>
<dbReference type="Proteomes" id="UP000266188">
    <property type="component" value="Unassembled WGS sequence"/>
</dbReference>
<evidence type="ECO:0000313" key="2">
    <source>
        <dbReference type="Proteomes" id="UP000266188"/>
    </source>
</evidence>
<name>A0A3A2ZFX6_9EURO</name>
<reference evidence="2" key="1">
    <citation type="submission" date="2017-02" db="EMBL/GenBank/DDBJ databases">
        <authorList>
            <person name="Tafer H."/>
            <person name="Lopandic K."/>
        </authorList>
    </citation>
    <scope>NUCLEOTIDE SEQUENCE [LARGE SCALE GENOMIC DNA]</scope>
    <source>
        <strain evidence="2">CBS 366.77</strain>
    </source>
</reference>
<sequence>MDKSCDPYKETVLEGMKGAFKLAGAGSNTLNQLSRSSSTPAGMAQKDLLSYLFAETMTNGNIDTNNAQWNVAKNMFSSVLRYKTTSNTSNGEPRSTDGKYQFLPVNEVILYCDYSRFKGNEDCKGNSKKRDTCDTSIGVAFPMNDIYSNCKKDSIISSHTVIVSMSPN</sequence>